<comment type="similarity">
    <text evidence="3">Belongs to the UTX family.</text>
</comment>
<proteinExistence type="inferred from homology"/>
<dbReference type="SUPFAM" id="SSF51197">
    <property type="entry name" value="Clavaminate synthase-like"/>
    <property type="match status" value="1"/>
</dbReference>
<dbReference type="GO" id="GO:0044666">
    <property type="term" value="C:MLL3/4 complex"/>
    <property type="evidence" value="ECO:0007669"/>
    <property type="project" value="TreeGrafter"/>
</dbReference>
<feature type="domain" description="JmjC" evidence="5">
    <location>
        <begin position="64"/>
        <end position="157"/>
    </location>
</feature>
<dbReference type="GO" id="GO:0071558">
    <property type="term" value="F:histone H3K27me2/H3K27me3 demethylase activity"/>
    <property type="evidence" value="ECO:0007669"/>
    <property type="project" value="TreeGrafter"/>
</dbReference>
<comment type="subcellular location">
    <subcellularLocation>
        <location evidence="1">Nucleus</location>
    </subcellularLocation>
</comment>
<evidence type="ECO:0000259" key="5">
    <source>
        <dbReference type="PROSITE" id="PS51184"/>
    </source>
</evidence>
<comment type="caution">
    <text evidence="6">The sequence shown here is derived from an EMBL/GenBank/DDBJ whole genome shotgun (WGS) entry which is preliminary data.</text>
</comment>
<accession>A0A448WQI1</accession>
<feature type="compositionally biased region" description="Polar residues" evidence="4">
    <location>
        <begin position="21"/>
        <end position="39"/>
    </location>
</feature>
<dbReference type="Gene3D" id="2.60.120.650">
    <property type="entry name" value="Cupin"/>
    <property type="match status" value="1"/>
</dbReference>
<dbReference type="EMBL" id="CAAALY010033371">
    <property type="protein sequence ID" value="VEL17607.1"/>
    <property type="molecule type" value="Genomic_DNA"/>
</dbReference>
<protein>
    <recommendedName>
        <fullName evidence="5">JmjC domain-containing protein</fullName>
    </recommendedName>
</protein>
<dbReference type="GO" id="GO:0010468">
    <property type="term" value="P:regulation of gene expression"/>
    <property type="evidence" value="ECO:0007669"/>
    <property type="project" value="TreeGrafter"/>
</dbReference>
<dbReference type="Proteomes" id="UP000784294">
    <property type="component" value="Unassembled WGS sequence"/>
</dbReference>
<organism evidence="6 7">
    <name type="scientific">Protopolystoma xenopodis</name>
    <dbReference type="NCBI Taxonomy" id="117903"/>
    <lineage>
        <taxon>Eukaryota</taxon>
        <taxon>Metazoa</taxon>
        <taxon>Spiralia</taxon>
        <taxon>Lophotrochozoa</taxon>
        <taxon>Platyhelminthes</taxon>
        <taxon>Monogenea</taxon>
        <taxon>Polyopisthocotylea</taxon>
        <taxon>Polystomatidea</taxon>
        <taxon>Polystomatidae</taxon>
        <taxon>Protopolystoma</taxon>
    </lineage>
</organism>
<evidence type="ECO:0000313" key="7">
    <source>
        <dbReference type="Proteomes" id="UP000784294"/>
    </source>
</evidence>
<evidence type="ECO:0000256" key="3">
    <source>
        <dbReference type="ARBA" id="ARBA00034483"/>
    </source>
</evidence>
<feature type="region of interest" description="Disordered" evidence="4">
    <location>
        <begin position="1"/>
        <end position="46"/>
    </location>
</feature>
<keyword evidence="7" id="KW-1185">Reference proteome</keyword>
<evidence type="ECO:0000313" key="6">
    <source>
        <dbReference type="EMBL" id="VEL17607.1"/>
    </source>
</evidence>
<feature type="compositionally biased region" description="Basic and acidic residues" evidence="4">
    <location>
        <begin position="1"/>
        <end position="16"/>
    </location>
</feature>
<dbReference type="PANTHER" id="PTHR14017">
    <property type="entry name" value="LYSINE-SPECIFIC DEMETHYLASE"/>
    <property type="match status" value="1"/>
</dbReference>
<dbReference type="Pfam" id="PF02373">
    <property type="entry name" value="JmjC"/>
    <property type="match status" value="1"/>
</dbReference>
<reference evidence="6" key="1">
    <citation type="submission" date="2018-11" db="EMBL/GenBank/DDBJ databases">
        <authorList>
            <consortium name="Pathogen Informatics"/>
        </authorList>
    </citation>
    <scope>NUCLEOTIDE SEQUENCE</scope>
</reference>
<dbReference type="PROSITE" id="PS51184">
    <property type="entry name" value="JMJC"/>
    <property type="match status" value="1"/>
</dbReference>
<dbReference type="GO" id="GO:0031490">
    <property type="term" value="F:chromatin DNA binding"/>
    <property type="evidence" value="ECO:0007669"/>
    <property type="project" value="TreeGrafter"/>
</dbReference>
<dbReference type="AlphaFoldDB" id="A0A448WQI1"/>
<dbReference type="InterPro" id="IPR003347">
    <property type="entry name" value="JmjC_dom"/>
</dbReference>
<dbReference type="InterPro" id="IPR051630">
    <property type="entry name" value="Corepressor-Demethylase"/>
</dbReference>
<sequence>MARFIDDSVGDDRRDNLVPGQVSSGPGQTGLSQASQLDNSGIRPGKPRKLIRFGTNCDLSDERKWLPQLHELTKLPTFVRVVSASNMLSHVGYPLLGMNTVQLYMKVPGSRTPGHQENNNFSAVNINVGPGDCEWFCVPEQYWGAICRLCEKHKVYT</sequence>
<dbReference type="PANTHER" id="PTHR14017:SF1">
    <property type="entry name" value="LD02225P"/>
    <property type="match status" value="1"/>
</dbReference>
<name>A0A448WQI1_9PLAT</name>
<dbReference type="GO" id="GO:0000978">
    <property type="term" value="F:RNA polymerase II cis-regulatory region sequence-specific DNA binding"/>
    <property type="evidence" value="ECO:0007669"/>
    <property type="project" value="TreeGrafter"/>
</dbReference>
<dbReference type="OrthoDB" id="418911at2759"/>
<gene>
    <name evidence="6" type="ORF">PXEA_LOCUS11047</name>
</gene>
<evidence type="ECO:0000256" key="4">
    <source>
        <dbReference type="SAM" id="MobiDB-lite"/>
    </source>
</evidence>
<evidence type="ECO:0000256" key="1">
    <source>
        <dbReference type="ARBA" id="ARBA00004123"/>
    </source>
</evidence>
<keyword evidence="2" id="KW-0539">Nucleus</keyword>
<evidence type="ECO:0000256" key="2">
    <source>
        <dbReference type="ARBA" id="ARBA00023242"/>
    </source>
</evidence>